<keyword evidence="2" id="KW-1185">Reference proteome</keyword>
<dbReference type="RefSeq" id="WP_123639114.1">
    <property type="nucleotide sequence ID" value="NZ_RJUK01000002.1"/>
</dbReference>
<organism evidence="1 2">
    <name type="scientific">Marinimicrobium koreense</name>
    <dbReference type="NCBI Taxonomy" id="306545"/>
    <lineage>
        <taxon>Bacteria</taxon>
        <taxon>Pseudomonadati</taxon>
        <taxon>Pseudomonadota</taxon>
        <taxon>Gammaproteobacteria</taxon>
        <taxon>Cellvibrionales</taxon>
        <taxon>Cellvibrionaceae</taxon>
        <taxon>Marinimicrobium</taxon>
    </lineage>
</organism>
<sequence>MTVAITAFPNPFSGFESQFDDCVEEVAFLWLLRSRALIQPHYQTSDLAELESRIDAQLFALAQAPERAWAACQSALAHAGPGEVFAAAAVAFRTLEVGCIQQAVEAGLQDGAGFAALVSALTWLPGRYCHDWVRKFFISKEHIHKRLALATCRARGEDPCDFLTRILRRNDCRADSLLHGEALHCVGVFKRRDLSPFLAEGREGGEPGVTFEACRSAILLGDRSAARMLMPFALQSGPRQCDALILAMRVLPSTEAKQWVAQLFGQTSPDAARLSVIATAALGDPEAVPWLLRCMKQLSLARVAGEAFYQITGVDLQAHDLHHQLPQLNDAEAQDHPDTPVPPMDDDEHLPWPNTEKLTVFWETIKHRYPPGERLLLGEPVTEANLQRVLSEGPQRQRAAAALELALLDPQQSWYSMERRQESP</sequence>
<dbReference type="NCBIfam" id="TIGR02270">
    <property type="entry name" value="TIGR02270 family protein"/>
    <property type="match status" value="1"/>
</dbReference>
<dbReference type="OrthoDB" id="8089803at2"/>
<accession>A0A3N1P0U8</accession>
<dbReference type="InterPro" id="IPR011959">
    <property type="entry name" value="CHP02270"/>
</dbReference>
<protein>
    <submittedName>
        <fullName evidence="1">Uncharacterized protein (TIGR02270 family)</fullName>
    </submittedName>
</protein>
<name>A0A3N1P0U8_9GAMM</name>
<gene>
    <name evidence="1" type="ORF">EDC38_2723</name>
</gene>
<reference evidence="1 2" key="1">
    <citation type="submission" date="2018-11" db="EMBL/GenBank/DDBJ databases">
        <title>Genomic Encyclopedia of Type Strains, Phase IV (KMG-IV): sequencing the most valuable type-strain genomes for metagenomic binning, comparative biology and taxonomic classification.</title>
        <authorList>
            <person name="Goeker M."/>
        </authorList>
    </citation>
    <scope>NUCLEOTIDE SEQUENCE [LARGE SCALE GENOMIC DNA]</scope>
    <source>
        <strain evidence="1 2">DSM 16974</strain>
    </source>
</reference>
<proteinExistence type="predicted"/>
<comment type="caution">
    <text evidence="1">The sequence shown here is derived from an EMBL/GenBank/DDBJ whole genome shotgun (WGS) entry which is preliminary data.</text>
</comment>
<dbReference type="AlphaFoldDB" id="A0A3N1P0U8"/>
<dbReference type="EMBL" id="RJUK01000002">
    <property type="protein sequence ID" value="ROQ18496.1"/>
    <property type="molecule type" value="Genomic_DNA"/>
</dbReference>
<dbReference type="Proteomes" id="UP000273643">
    <property type="component" value="Unassembled WGS sequence"/>
</dbReference>
<evidence type="ECO:0000313" key="2">
    <source>
        <dbReference type="Proteomes" id="UP000273643"/>
    </source>
</evidence>
<evidence type="ECO:0000313" key="1">
    <source>
        <dbReference type="EMBL" id="ROQ18496.1"/>
    </source>
</evidence>